<gene>
    <name evidence="2" type="ORF">K4G66_27825</name>
</gene>
<accession>A0AA49GRY8</accession>
<organism evidence="2">
    <name type="scientific">Roseihalotalea indica</name>
    <dbReference type="NCBI Taxonomy" id="2867963"/>
    <lineage>
        <taxon>Bacteria</taxon>
        <taxon>Pseudomonadati</taxon>
        <taxon>Bacteroidota</taxon>
        <taxon>Cytophagia</taxon>
        <taxon>Cytophagales</taxon>
        <taxon>Catalimonadaceae</taxon>
        <taxon>Roseihalotalea</taxon>
    </lineage>
</organism>
<protein>
    <recommendedName>
        <fullName evidence="3">Tetratricopeptide repeat protein</fullName>
    </recommendedName>
</protein>
<evidence type="ECO:0008006" key="3">
    <source>
        <dbReference type="Google" id="ProtNLM"/>
    </source>
</evidence>
<evidence type="ECO:0000256" key="1">
    <source>
        <dbReference type="SAM" id="Phobius"/>
    </source>
</evidence>
<sequence>MLNIVRQSPIYLLPNEYSIVLSDSRLNHKYESQIEHQWILKILLLIILAVFSITEASAQVLMVDKAYELLKEGQLERSREAIEAAVQHPSTNIDARTWYLRSFIYKESITELTAEHAFQNISLESAIKCLELDKESRFSEDCRAIINYIFTGFQNEAIASLNNQDYKNVLFALKPIVAQGDQYNYPFHADALFYYGYALLQLGEENDAQKYLFQSLQSGYQDPLIYEIEAAHRLHTSQTDSARWYLDKGRQLFPDDANLHIAELNFLMQLKDYSTAEKSIQSYLKNYPDNIEGLLLAGTVYENLFSLNREMEVYFQEQVNVYQQILSLRPNHLQANYNLGIAYYNRAVKLINSAANNYDLDITDFNHLLEQCSSLFLKALPHIEKVSSLDQEHINALKALEGIYYNINDYEQYNLVKAKLEKL</sequence>
<evidence type="ECO:0000313" key="2">
    <source>
        <dbReference type="EMBL" id="WKN36179.1"/>
    </source>
</evidence>
<keyword evidence="1" id="KW-0472">Membrane</keyword>
<feature type="transmembrane region" description="Helical" evidence="1">
    <location>
        <begin position="38"/>
        <end position="62"/>
    </location>
</feature>
<dbReference type="EMBL" id="CP120682">
    <property type="protein sequence ID" value="WKN36179.1"/>
    <property type="molecule type" value="Genomic_DNA"/>
</dbReference>
<name>A0AA49GRY8_9BACT</name>
<dbReference type="SUPFAM" id="SSF48452">
    <property type="entry name" value="TPR-like"/>
    <property type="match status" value="1"/>
</dbReference>
<keyword evidence="1" id="KW-0812">Transmembrane</keyword>
<dbReference type="Gene3D" id="1.25.40.10">
    <property type="entry name" value="Tetratricopeptide repeat domain"/>
    <property type="match status" value="2"/>
</dbReference>
<reference evidence="2" key="1">
    <citation type="journal article" date="2023" name="Comput. Struct. Biotechnol. J.">
        <title>Discovery of a novel marine Bacteroidetes with a rich repertoire of carbohydrate-active enzymes.</title>
        <authorList>
            <person name="Chen B."/>
            <person name="Liu G."/>
            <person name="Chen Q."/>
            <person name="Wang H."/>
            <person name="Liu L."/>
            <person name="Tang K."/>
        </authorList>
    </citation>
    <scope>NUCLEOTIDE SEQUENCE</scope>
    <source>
        <strain evidence="2">TK19036</strain>
    </source>
</reference>
<reference evidence="2" key="2">
    <citation type="journal article" date="2024" name="Antonie Van Leeuwenhoek">
        <title>Roseihalotalea indica gen. nov., sp. nov., a halophilic Bacteroidetes from mesopelagic Southwest Indian Ocean with higher carbohydrate metabolic potential.</title>
        <authorList>
            <person name="Chen B."/>
            <person name="Zhang M."/>
            <person name="Lin D."/>
            <person name="Ye J."/>
            <person name="Tang K."/>
        </authorList>
    </citation>
    <scope>NUCLEOTIDE SEQUENCE</scope>
    <source>
        <strain evidence="2">TK19036</strain>
    </source>
</reference>
<dbReference type="InterPro" id="IPR011990">
    <property type="entry name" value="TPR-like_helical_dom_sf"/>
</dbReference>
<proteinExistence type="predicted"/>
<keyword evidence="1" id="KW-1133">Transmembrane helix</keyword>
<dbReference type="AlphaFoldDB" id="A0AA49GRY8"/>